<sequence>MSKIECMRDGLEENQTTKGKRTVPMTMTLSPASATILALETTGEARLVGIPATREHLRSDTFVQDGYGGLEVLILMESLGLLASLPDYVAEGEAIYDYIMTPRETPLLDGELDEVVKSVEFQREVALVLTEFTPDQFSQRVFGTVSVLRKVTAERIVLSRQLAVANQTTQVVAKCLVEIERLNKDLAFVRAGYKQRVQKIDEDHEFHAGKHRADHQKYLAEDRANLHDLQAQVWSLQAQLRAVNARNDTSQRPRMNYLHLGKTTISVMAADDPSVPTTAYVPVSRPDRDGDEEQKDSDRPQDLLRGSFLDLTCDSESDSSKSSGKRKRSSKCPQKVNKHSQSDTPIEIQEYSSGWIHDSDGPCRPDGDLLLRDADAAREILKPFPVIWKQLRLDVRALILYGINYEGALEWLDEDRPVHGCFHQRSLLEMLLRMMFWNELDGTPWTRYVPRRYYVAARAKLDSLLENDGHPDLWGTLIPVMMDHLTPEQDDPTDQNWTNDAEGGDNDDEDDYPLEETPSKSTRAKTKRRRIAPAETRQRIPPNADTSERPHLTADEMMVIEVPRNDKVRSWVHFGVRMKWCDKSLNSPFGQTPGFPAYTHSRFGNSTKAFRGLLRGIQRNPSRSAVVRYVEESSKIAILPERSAMTPAAQGSLDAWVAYMCESMRHQWEMLHWVIFLLEFLPKSAVLADSRRGKRHESLVKKGRSLKKRCVQKGVPKTVFEWEASVWDIPHRVCHWIIMDKSQIDPATQKPYPLREQLQRLDKAEPARLQWTNCDIVEEQIATFRKLCARKFFQKRNGNRFLRTSKR</sequence>
<dbReference type="AlphaFoldDB" id="A0A225VZ48"/>
<feature type="coiled-coil region" evidence="1">
    <location>
        <begin position="219"/>
        <end position="246"/>
    </location>
</feature>
<protein>
    <submittedName>
        <fullName evidence="3">Uncharacterized protein</fullName>
    </submittedName>
</protein>
<gene>
    <name evidence="3" type="ORF">PHMEG_00016509</name>
</gene>
<dbReference type="Proteomes" id="UP000198211">
    <property type="component" value="Unassembled WGS sequence"/>
</dbReference>
<dbReference type="EMBL" id="NBNE01002391">
    <property type="protein sequence ID" value="OWZ10615.1"/>
    <property type="molecule type" value="Genomic_DNA"/>
</dbReference>
<keyword evidence="1" id="KW-0175">Coiled coil</keyword>
<accession>A0A225VZ48</accession>
<evidence type="ECO:0000313" key="4">
    <source>
        <dbReference type="Proteomes" id="UP000198211"/>
    </source>
</evidence>
<reference evidence="4" key="1">
    <citation type="submission" date="2017-03" db="EMBL/GenBank/DDBJ databases">
        <title>Phytopthora megakarya and P. palmivora, two closely related causual agents of cacao black pod achieved similar genome size and gene model numbers by different mechanisms.</title>
        <authorList>
            <person name="Ali S."/>
            <person name="Shao J."/>
            <person name="Larry D.J."/>
            <person name="Kronmiller B."/>
            <person name="Shen D."/>
            <person name="Strem M.D."/>
            <person name="Melnick R.L."/>
            <person name="Guiltinan M.J."/>
            <person name="Tyler B.M."/>
            <person name="Meinhardt L.W."/>
            <person name="Bailey B.A."/>
        </authorList>
    </citation>
    <scope>NUCLEOTIDE SEQUENCE [LARGE SCALE GENOMIC DNA]</scope>
    <source>
        <strain evidence="4">zdho120</strain>
    </source>
</reference>
<name>A0A225VZ48_9STRA</name>
<feature type="compositionally biased region" description="Basic residues" evidence="2">
    <location>
        <begin position="522"/>
        <end position="531"/>
    </location>
</feature>
<keyword evidence="4" id="KW-1185">Reference proteome</keyword>
<comment type="caution">
    <text evidence="3">The sequence shown here is derived from an EMBL/GenBank/DDBJ whole genome shotgun (WGS) entry which is preliminary data.</text>
</comment>
<feature type="region of interest" description="Disordered" evidence="2">
    <location>
        <begin position="484"/>
        <end position="550"/>
    </location>
</feature>
<evidence type="ECO:0000256" key="1">
    <source>
        <dbReference type="SAM" id="Coils"/>
    </source>
</evidence>
<feature type="compositionally biased region" description="Acidic residues" evidence="2">
    <location>
        <begin position="502"/>
        <end position="514"/>
    </location>
</feature>
<feature type="region of interest" description="Disordered" evidence="2">
    <location>
        <begin position="269"/>
        <end position="344"/>
    </location>
</feature>
<evidence type="ECO:0000256" key="2">
    <source>
        <dbReference type="SAM" id="MobiDB-lite"/>
    </source>
</evidence>
<organism evidence="3 4">
    <name type="scientific">Phytophthora megakarya</name>
    <dbReference type="NCBI Taxonomy" id="4795"/>
    <lineage>
        <taxon>Eukaryota</taxon>
        <taxon>Sar</taxon>
        <taxon>Stramenopiles</taxon>
        <taxon>Oomycota</taxon>
        <taxon>Peronosporomycetes</taxon>
        <taxon>Peronosporales</taxon>
        <taxon>Peronosporaceae</taxon>
        <taxon>Phytophthora</taxon>
    </lineage>
</organism>
<proteinExistence type="predicted"/>
<evidence type="ECO:0000313" key="3">
    <source>
        <dbReference type="EMBL" id="OWZ10615.1"/>
    </source>
</evidence>